<dbReference type="PANTHER" id="PTHR35871">
    <property type="entry name" value="EXPRESSED PROTEIN"/>
    <property type="match status" value="1"/>
</dbReference>
<dbReference type="HOGENOM" id="CLU_005726_3_1_1"/>
<protein>
    <recommendedName>
        <fullName evidence="3">Tc1-like transposase DDE domain-containing protein</fullName>
    </recommendedName>
</protein>
<sequence length="423" mass="48441">MNLKKLVEFTKNKLLHDEAKRYLQCIVKTEMPSGLKKYLELELFPRIQVKVLKGISLRTAQQWLHKEGFKYTAHKKALYFDGHEREDSQLPLIPGEPRLVLVAHDEMTAQAHDGVMMSWVWQGEQPLKKKGAGRGLHQSDFICSTVGWLKEASKTLEYGKNYDGFWNGELFLKEDFAPAFEKAHGPGYQALVMVDNSQGHSAYSEDALVVSRMNMNTGGKQPNMQNGWYIKDSVQVPQEMNLPPSHATHPGQPKGMKQILLERGLYWTGLVMQCKKKKDGSGGKCKSDATSCCAKRILELQPDFKEQKSLVQEVIEECGHICIFLPKFHCELNFIEFFWGAVKKYLREHCDYTFKTLQENMLMALASVSLQTIWKWEHRMDCWVAAYDVGLGAKEAQKKVRESSSKKYTSHRRVPETLAAQFN</sequence>
<dbReference type="GO" id="GO:0003676">
    <property type="term" value="F:nucleic acid binding"/>
    <property type="evidence" value="ECO:0007669"/>
    <property type="project" value="InterPro"/>
</dbReference>
<organism evidence="1 2">
    <name type="scientific">Sphaerobolus stellatus (strain SS14)</name>
    <dbReference type="NCBI Taxonomy" id="990650"/>
    <lineage>
        <taxon>Eukaryota</taxon>
        <taxon>Fungi</taxon>
        <taxon>Dikarya</taxon>
        <taxon>Basidiomycota</taxon>
        <taxon>Agaricomycotina</taxon>
        <taxon>Agaricomycetes</taxon>
        <taxon>Phallomycetidae</taxon>
        <taxon>Geastrales</taxon>
        <taxon>Sphaerobolaceae</taxon>
        <taxon>Sphaerobolus</taxon>
    </lineage>
</organism>
<evidence type="ECO:0000313" key="2">
    <source>
        <dbReference type="Proteomes" id="UP000054279"/>
    </source>
</evidence>
<accession>A0A0C9VQT1</accession>
<dbReference type="EMBL" id="KN837142">
    <property type="protein sequence ID" value="KIJ40635.1"/>
    <property type="molecule type" value="Genomic_DNA"/>
</dbReference>
<reference evidence="1 2" key="1">
    <citation type="submission" date="2014-06" db="EMBL/GenBank/DDBJ databases">
        <title>Evolutionary Origins and Diversification of the Mycorrhizal Mutualists.</title>
        <authorList>
            <consortium name="DOE Joint Genome Institute"/>
            <consortium name="Mycorrhizal Genomics Consortium"/>
            <person name="Kohler A."/>
            <person name="Kuo A."/>
            <person name="Nagy L.G."/>
            <person name="Floudas D."/>
            <person name="Copeland A."/>
            <person name="Barry K.W."/>
            <person name="Cichocki N."/>
            <person name="Veneault-Fourrey C."/>
            <person name="LaButti K."/>
            <person name="Lindquist E.A."/>
            <person name="Lipzen A."/>
            <person name="Lundell T."/>
            <person name="Morin E."/>
            <person name="Murat C."/>
            <person name="Riley R."/>
            <person name="Ohm R."/>
            <person name="Sun H."/>
            <person name="Tunlid A."/>
            <person name="Henrissat B."/>
            <person name="Grigoriev I.V."/>
            <person name="Hibbett D.S."/>
            <person name="Martin F."/>
        </authorList>
    </citation>
    <scope>NUCLEOTIDE SEQUENCE [LARGE SCALE GENOMIC DNA]</scope>
    <source>
        <strain evidence="1 2">SS14</strain>
    </source>
</reference>
<dbReference type="PANTHER" id="PTHR35871:SF1">
    <property type="entry name" value="CXC1-LIKE CYSTEINE CLUSTER ASSOCIATED WITH KDZ TRANSPOSASES DOMAIN-CONTAINING PROTEIN"/>
    <property type="match status" value="1"/>
</dbReference>
<proteinExistence type="predicted"/>
<dbReference type="Gene3D" id="3.30.420.10">
    <property type="entry name" value="Ribonuclease H-like superfamily/Ribonuclease H"/>
    <property type="match status" value="1"/>
</dbReference>
<evidence type="ECO:0008006" key="3">
    <source>
        <dbReference type="Google" id="ProtNLM"/>
    </source>
</evidence>
<keyword evidence="2" id="KW-1185">Reference proteome</keyword>
<evidence type="ECO:0000313" key="1">
    <source>
        <dbReference type="EMBL" id="KIJ40635.1"/>
    </source>
</evidence>
<name>A0A0C9VQT1_SPHS4</name>
<dbReference type="AlphaFoldDB" id="A0A0C9VQT1"/>
<dbReference type="Proteomes" id="UP000054279">
    <property type="component" value="Unassembled WGS sequence"/>
</dbReference>
<dbReference type="InterPro" id="IPR036397">
    <property type="entry name" value="RNaseH_sf"/>
</dbReference>
<dbReference type="OrthoDB" id="3218065at2759"/>
<gene>
    <name evidence="1" type="ORF">M422DRAFT_256325</name>
</gene>